<dbReference type="EMBL" id="AMPQ01000002">
    <property type="protein sequence ID" value="EKE32656.1"/>
    <property type="molecule type" value="Genomic_DNA"/>
</dbReference>
<protein>
    <submittedName>
        <fullName evidence="2">Uncharacterized protein</fullName>
    </submittedName>
</protein>
<dbReference type="EMBL" id="CP011361">
    <property type="protein sequence ID" value="AKG04451.1"/>
    <property type="molecule type" value="Genomic_DNA"/>
</dbReference>
<accession>K2FP84</accession>
<dbReference type="Proteomes" id="UP000092654">
    <property type="component" value="Chromosome"/>
</dbReference>
<reference evidence="4" key="2">
    <citation type="submission" date="2015-06" db="EMBL/GenBank/DDBJ databases">
        <title>Salimicrobium jeotgali MJ3, isolated from Myulchi jeot, a traditional Korean fermented seafood.</title>
        <authorList>
            <person name="Kim K.H."/>
            <person name="Jeon C.O."/>
            <person name="Jin H.M."/>
        </authorList>
    </citation>
    <scope>NUCLEOTIDE SEQUENCE [LARGE SCALE GENOMIC DNA]</scope>
    <source>
        <strain evidence="4">MJ3</strain>
    </source>
</reference>
<keyword evidence="3" id="KW-1185">Reference proteome</keyword>
<organism evidence="2 3">
    <name type="scientific">Salimicrobium jeotgali</name>
    <dbReference type="NCBI Taxonomy" id="1230341"/>
    <lineage>
        <taxon>Bacteria</taxon>
        <taxon>Bacillati</taxon>
        <taxon>Bacillota</taxon>
        <taxon>Bacilli</taxon>
        <taxon>Bacillales</taxon>
        <taxon>Bacillaceae</taxon>
        <taxon>Salimicrobium</taxon>
    </lineage>
</organism>
<evidence type="ECO:0000313" key="3">
    <source>
        <dbReference type="Proteomes" id="UP000011746"/>
    </source>
</evidence>
<sequence length="80" mass="8830">MSKSQMSKSIAPHYDASNKKVSNILKFLFFSLIGILVFFYPITLNGTSSIPLDHMVTWLTTTFPFLASTYALLVILGGAI</sequence>
<name>K2FP84_9BACI</name>
<dbReference type="KEGG" id="sje:AAV35_006400"/>
<proteinExistence type="predicted"/>
<dbReference type="AlphaFoldDB" id="K2FP84"/>
<reference evidence="1" key="3">
    <citation type="submission" date="2016-11" db="EMBL/GenBank/DDBJ databases">
        <title>Salimicrobium jeotgali MJ3, isolated from Myulchi jeot, a traditional Korean fermented seafood.</title>
        <authorList>
            <person name="Kim K.H."/>
            <person name="Jeon C.O."/>
            <person name="Jin H.M."/>
        </authorList>
    </citation>
    <scope>NUCLEOTIDE SEQUENCE</scope>
    <source>
        <strain evidence="1">MJ3</strain>
    </source>
</reference>
<reference evidence="2 3" key="1">
    <citation type="journal article" date="2012" name="J. Bacteriol.">
        <title>Draft Genome Sequence of Salimicrobium sp. Strain MJ3, Isolated from Myulchi-Jeot, Korean Fermented Seafood.</title>
        <authorList>
            <person name="Lee S.H."/>
            <person name="Jung J.Y."/>
            <person name="Jeon C.O."/>
        </authorList>
    </citation>
    <scope>NUCLEOTIDE SEQUENCE [LARGE SCALE GENOMIC DNA]</scope>
    <source>
        <strain evidence="2 3">MJ3</strain>
    </source>
</reference>
<evidence type="ECO:0000313" key="2">
    <source>
        <dbReference type="EMBL" id="EKE32656.1"/>
    </source>
</evidence>
<gene>
    <name evidence="1" type="ORF">AAV35_006400</name>
    <name evidence="2" type="ORF">MJ3_01822</name>
</gene>
<dbReference type="eggNOG" id="COG3314">
    <property type="taxonomic scope" value="Bacteria"/>
</dbReference>
<dbReference type="RefSeq" id="WP_008587617.1">
    <property type="nucleotide sequence ID" value="NZ_AMPQ01000002.1"/>
</dbReference>
<dbReference type="Proteomes" id="UP000011746">
    <property type="component" value="Unassembled WGS sequence"/>
</dbReference>
<dbReference type="OrthoDB" id="1633380at2"/>
<evidence type="ECO:0000313" key="1">
    <source>
        <dbReference type="EMBL" id="AKG04451.1"/>
    </source>
</evidence>
<evidence type="ECO:0000313" key="4">
    <source>
        <dbReference type="Proteomes" id="UP000092654"/>
    </source>
</evidence>